<dbReference type="Proteomes" id="UP000192582">
    <property type="component" value="Unassembled WGS sequence"/>
</dbReference>
<keyword evidence="2" id="KW-1185">Reference proteome</keyword>
<name>A0A1W1VBX9_9DEIO</name>
<dbReference type="STRING" id="695939.SAMN00790413_00899"/>
<gene>
    <name evidence="1" type="ORF">SAMN00790413_00899</name>
</gene>
<reference evidence="1 2" key="1">
    <citation type="submission" date="2017-04" db="EMBL/GenBank/DDBJ databases">
        <authorList>
            <person name="Afonso C.L."/>
            <person name="Miller P.J."/>
            <person name="Scott M.A."/>
            <person name="Spackman E."/>
            <person name="Goraichik I."/>
            <person name="Dimitrov K.M."/>
            <person name="Suarez D.L."/>
            <person name="Swayne D.E."/>
        </authorList>
    </citation>
    <scope>NUCLEOTIDE SEQUENCE [LARGE SCALE GENOMIC DNA]</scope>
    <source>
        <strain evidence="1 2">KR-140</strain>
    </source>
</reference>
<organism evidence="1 2">
    <name type="scientific">Deinococcus hopiensis KR-140</name>
    <dbReference type="NCBI Taxonomy" id="695939"/>
    <lineage>
        <taxon>Bacteria</taxon>
        <taxon>Thermotogati</taxon>
        <taxon>Deinococcota</taxon>
        <taxon>Deinococci</taxon>
        <taxon>Deinococcales</taxon>
        <taxon>Deinococcaceae</taxon>
        <taxon>Deinococcus</taxon>
    </lineage>
</organism>
<dbReference type="EMBL" id="FWWU01000009">
    <property type="protein sequence ID" value="SMB90806.1"/>
    <property type="molecule type" value="Genomic_DNA"/>
</dbReference>
<evidence type="ECO:0000313" key="1">
    <source>
        <dbReference type="EMBL" id="SMB90806.1"/>
    </source>
</evidence>
<dbReference type="RefSeq" id="WP_084048483.1">
    <property type="nucleotide sequence ID" value="NZ_FWWU01000009.1"/>
</dbReference>
<accession>A0A1W1VBX9</accession>
<evidence type="ECO:0008006" key="3">
    <source>
        <dbReference type="Google" id="ProtNLM"/>
    </source>
</evidence>
<evidence type="ECO:0000313" key="2">
    <source>
        <dbReference type="Proteomes" id="UP000192582"/>
    </source>
</evidence>
<sequence>MAFSSASLNRLRTLVEAGEDTAALAALRALFPTEPERDGAAALALRLGQPRLALRWAAAPLLRAAALLRLGDGPAALNVLERQPETARQALLRARAAWQTRDTETAKHARHVRSLARAEGDAEALVAAATLLGEVLLGTDARAALRTLAEGLKVAELTGQEADAHLMAVLAHAQGLVGSGQKAARTAEKALWRSLPRSPARVVALLALGRGDEACAEAEAGELGRAWLEPFAELQSRSNPAHTTPKGT</sequence>
<proteinExistence type="predicted"/>
<protein>
    <recommendedName>
        <fullName evidence="3">Tetratricopeptide repeat-containing protein</fullName>
    </recommendedName>
</protein>
<dbReference type="AlphaFoldDB" id="A0A1W1VBX9"/>